<comment type="similarity">
    <text evidence="7">Belongs to the MraZ family.</text>
</comment>
<dbReference type="Proteomes" id="UP000381693">
    <property type="component" value="Unassembled WGS sequence"/>
</dbReference>
<name>A0A5E6MD85_9BACT</name>
<dbReference type="RefSeq" id="WP_142524853.1">
    <property type="nucleotide sequence ID" value="NZ_CABFUZ020000097.1"/>
</dbReference>
<dbReference type="InterPro" id="IPR007159">
    <property type="entry name" value="SpoVT-AbrB_dom"/>
</dbReference>
<dbReference type="GO" id="GO:2000143">
    <property type="term" value="P:negative regulation of DNA-templated transcription initiation"/>
    <property type="evidence" value="ECO:0007669"/>
    <property type="project" value="TreeGrafter"/>
</dbReference>
<reference evidence="9" key="1">
    <citation type="submission" date="2019-09" db="EMBL/GenBank/DDBJ databases">
        <authorList>
            <person name="Cremers G."/>
        </authorList>
    </citation>
    <scope>NUCLEOTIDE SEQUENCE [LARGE SCALE GENOMIC DNA]</scope>
    <source>
        <strain evidence="9">3B</strain>
    </source>
</reference>
<keyword evidence="5 7" id="KW-0238">DNA-binding</keyword>
<evidence type="ECO:0000313" key="9">
    <source>
        <dbReference type="EMBL" id="VVM05772.1"/>
    </source>
</evidence>
<dbReference type="InterPro" id="IPR035644">
    <property type="entry name" value="MraZ_C"/>
</dbReference>
<evidence type="ECO:0000313" key="10">
    <source>
        <dbReference type="Proteomes" id="UP000381693"/>
    </source>
</evidence>
<evidence type="ECO:0000256" key="1">
    <source>
        <dbReference type="ARBA" id="ARBA00013860"/>
    </source>
</evidence>
<dbReference type="GO" id="GO:0005737">
    <property type="term" value="C:cytoplasm"/>
    <property type="evidence" value="ECO:0007669"/>
    <property type="project" value="UniProtKB-UniRule"/>
</dbReference>
<evidence type="ECO:0000256" key="4">
    <source>
        <dbReference type="ARBA" id="ARBA00023015"/>
    </source>
</evidence>
<feature type="domain" description="SpoVT-AbrB" evidence="8">
    <location>
        <begin position="8"/>
        <end position="51"/>
    </location>
</feature>
<evidence type="ECO:0000256" key="2">
    <source>
        <dbReference type="ARBA" id="ARBA00022490"/>
    </source>
</evidence>
<dbReference type="GO" id="GO:0003700">
    <property type="term" value="F:DNA-binding transcription factor activity"/>
    <property type="evidence" value="ECO:0007669"/>
    <property type="project" value="UniProtKB-UniRule"/>
</dbReference>
<dbReference type="HAMAP" id="MF_01008">
    <property type="entry name" value="MraZ"/>
    <property type="match status" value="1"/>
</dbReference>
<dbReference type="InterPro" id="IPR038619">
    <property type="entry name" value="MraZ_sf"/>
</dbReference>
<proteinExistence type="inferred from homology"/>
<dbReference type="PROSITE" id="PS51740">
    <property type="entry name" value="SPOVT_ABRB"/>
    <property type="match status" value="2"/>
</dbReference>
<comment type="subunit">
    <text evidence="7">Forms oligomers.</text>
</comment>
<evidence type="ECO:0000256" key="7">
    <source>
        <dbReference type="HAMAP-Rule" id="MF_01008"/>
    </source>
</evidence>
<dbReference type="Gene3D" id="3.40.1550.20">
    <property type="entry name" value="Transcriptional regulator MraZ domain"/>
    <property type="match status" value="1"/>
</dbReference>
<sequence>MSANYTDAFEHAFDEKGRITIPSEWRQEGYEARLFAFPSRSKCLKVYPESWLAQLRERVGNLSFQDPLRLQLEALARIAQMVSWDQQGRISVKERLRRQAGLRKEAVLAGCFDHFEIWSAEAWHALRLGPTTLEEVMEKAGL</sequence>
<dbReference type="InterPro" id="IPR003444">
    <property type="entry name" value="MraZ"/>
</dbReference>
<organism evidence="9 10">
    <name type="scientific">Methylacidimicrobium cyclopophantes</name>
    <dbReference type="NCBI Taxonomy" id="1041766"/>
    <lineage>
        <taxon>Bacteria</taxon>
        <taxon>Pseudomonadati</taxon>
        <taxon>Verrucomicrobiota</taxon>
        <taxon>Methylacidimicrobium</taxon>
    </lineage>
</organism>
<dbReference type="Pfam" id="PF02381">
    <property type="entry name" value="MraZ"/>
    <property type="match status" value="2"/>
</dbReference>
<dbReference type="InterPro" id="IPR037914">
    <property type="entry name" value="SpoVT-AbrB_sf"/>
</dbReference>
<dbReference type="InterPro" id="IPR035642">
    <property type="entry name" value="MraZ_N"/>
</dbReference>
<dbReference type="InterPro" id="IPR020603">
    <property type="entry name" value="MraZ_dom"/>
</dbReference>
<dbReference type="GO" id="GO:0000976">
    <property type="term" value="F:transcription cis-regulatory region binding"/>
    <property type="evidence" value="ECO:0007669"/>
    <property type="project" value="TreeGrafter"/>
</dbReference>
<evidence type="ECO:0000256" key="5">
    <source>
        <dbReference type="ARBA" id="ARBA00023125"/>
    </source>
</evidence>
<dbReference type="OrthoDB" id="9807753at2"/>
<evidence type="ECO:0000256" key="3">
    <source>
        <dbReference type="ARBA" id="ARBA00022737"/>
    </source>
</evidence>
<dbReference type="EMBL" id="CABFUZ020000097">
    <property type="protein sequence ID" value="VVM05772.1"/>
    <property type="molecule type" value="Genomic_DNA"/>
</dbReference>
<dbReference type="SUPFAM" id="SSF89447">
    <property type="entry name" value="AbrB/MazE/MraZ-like"/>
    <property type="match status" value="1"/>
</dbReference>
<dbReference type="CDD" id="cd16321">
    <property type="entry name" value="MraZ_C"/>
    <property type="match status" value="1"/>
</dbReference>
<dbReference type="CDD" id="cd16320">
    <property type="entry name" value="MraZ_N"/>
    <property type="match status" value="1"/>
</dbReference>
<keyword evidence="2 7" id="KW-0963">Cytoplasm</keyword>
<dbReference type="PANTHER" id="PTHR34701:SF1">
    <property type="entry name" value="TRANSCRIPTIONAL REGULATOR MRAZ"/>
    <property type="match status" value="1"/>
</dbReference>
<comment type="subcellular location">
    <subcellularLocation>
        <location evidence="7">Cytoplasm</location>
        <location evidence="7">Nucleoid</location>
    </subcellularLocation>
</comment>
<comment type="caution">
    <text evidence="9">The sequence shown here is derived from an EMBL/GenBank/DDBJ whole genome shotgun (WGS) entry which is preliminary data.</text>
</comment>
<keyword evidence="6 7" id="KW-0804">Transcription</keyword>
<dbReference type="PANTHER" id="PTHR34701">
    <property type="entry name" value="TRANSCRIPTIONAL REGULATOR MRAZ"/>
    <property type="match status" value="1"/>
</dbReference>
<dbReference type="AlphaFoldDB" id="A0A5E6MD85"/>
<evidence type="ECO:0000256" key="6">
    <source>
        <dbReference type="ARBA" id="ARBA00023163"/>
    </source>
</evidence>
<accession>A0A5E6MD85</accession>
<keyword evidence="10" id="KW-1185">Reference proteome</keyword>
<dbReference type="GO" id="GO:0009295">
    <property type="term" value="C:nucleoid"/>
    <property type="evidence" value="ECO:0007669"/>
    <property type="project" value="UniProtKB-SubCell"/>
</dbReference>
<protein>
    <recommendedName>
        <fullName evidence="1 7">Transcriptional regulator MraZ</fullName>
    </recommendedName>
</protein>
<evidence type="ECO:0000259" key="8">
    <source>
        <dbReference type="PROSITE" id="PS51740"/>
    </source>
</evidence>
<gene>
    <name evidence="7 9" type="primary">mraZ</name>
    <name evidence="9" type="ORF">MAMC_00780</name>
</gene>
<feature type="domain" description="SpoVT-AbrB" evidence="8">
    <location>
        <begin position="79"/>
        <end position="122"/>
    </location>
</feature>
<keyword evidence="4 7" id="KW-0805">Transcription regulation</keyword>
<keyword evidence="3" id="KW-0677">Repeat</keyword>